<keyword evidence="2" id="KW-1185">Reference proteome</keyword>
<dbReference type="Proteomes" id="UP001143856">
    <property type="component" value="Unassembled WGS sequence"/>
</dbReference>
<reference evidence="1" key="1">
    <citation type="submission" date="2022-10" db="EMBL/GenBank/DDBJ databases">
        <title>Genome Sequence of Xylaria curta.</title>
        <authorList>
            <person name="Buettner E."/>
        </authorList>
    </citation>
    <scope>NUCLEOTIDE SEQUENCE</scope>
    <source>
        <strain evidence="1">Babe10</strain>
    </source>
</reference>
<evidence type="ECO:0000313" key="1">
    <source>
        <dbReference type="EMBL" id="KAJ2988937.1"/>
    </source>
</evidence>
<sequence length="422" mass="46085">MPVSNVRQIPRLAMPHAGQLGLPVYFQYPPPPNGLPGRLQPHGIPNYTIHAHHAQTPHVSVYNTIDPVPCAPHDVIHHEPTNKHPNTSRPRFGPLSTQSCPREDPAWQRGKPSEVLDAGEKVAARGQHVELASPYRPRAPVASMVPQHYGRFHFASQRPKIHVEGARTAQKVEEAERDVESDSDNWDTCSSGSSETLTFESDDDATDDSHDEGNSVKANDGSNDGSDDGSDDGSNYADGVIDIQPTRHRGENHGKISGSVDVDNSLLIDRLSGYFHLGSQWQVPESSIAQSNAGIKFGMASILSEHQRYDATAQGTPDSNATSAEANITGRLRDMHLASPRQKLERPSPQNTSRFGEHTQSPSDPGQHQTAGNHYSNAIHTGEVEDNDPVFVISEDPMSVDISMSGAYQPNGRLELLYKLQQ</sequence>
<comment type="caution">
    <text evidence="1">The sequence shown here is derived from an EMBL/GenBank/DDBJ whole genome shotgun (WGS) entry which is preliminary data.</text>
</comment>
<accession>A0ACC1PB65</accession>
<proteinExistence type="predicted"/>
<evidence type="ECO:0000313" key="2">
    <source>
        <dbReference type="Proteomes" id="UP001143856"/>
    </source>
</evidence>
<dbReference type="EMBL" id="JAPDGR010000588">
    <property type="protein sequence ID" value="KAJ2988937.1"/>
    <property type="molecule type" value="Genomic_DNA"/>
</dbReference>
<gene>
    <name evidence="1" type="ORF">NUW58_g3720</name>
</gene>
<name>A0ACC1PB65_9PEZI</name>
<protein>
    <submittedName>
        <fullName evidence="1">Uncharacterized protein</fullName>
    </submittedName>
</protein>
<organism evidence="1 2">
    <name type="scientific">Xylaria curta</name>
    <dbReference type="NCBI Taxonomy" id="42375"/>
    <lineage>
        <taxon>Eukaryota</taxon>
        <taxon>Fungi</taxon>
        <taxon>Dikarya</taxon>
        <taxon>Ascomycota</taxon>
        <taxon>Pezizomycotina</taxon>
        <taxon>Sordariomycetes</taxon>
        <taxon>Xylariomycetidae</taxon>
        <taxon>Xylariales</taxon>
        <taxon>Xylariaceae</taxon>
        <taxon>Xylaria</taxon>
    </lineage>
</organism>